<keyword evidence="2" id="KW-0732">Signal</keyword>
<name>A0ABP9QF78_9PSEU</name>
<reference evidence="4" key="1">
    <citation type="journal article" date="2019" name="Int. J. Syst. Evol. Microbiol.">
        <title>The Global Catalogue of Microorganisms (GCM) 10K type strain sequencing project: providing services to taxonomists for standard genome sequencing and annotation.</title>
        <authorList>
            <consortium name="The Broad Institute Genomics Platform"/>
            <consortium name="The Broad Institute Genome Sequencing Center for Infectious Disease"/>
            <person name="Wu L."/>
            <person name="Ma J."/>
        </authorList>
    </citation>
    <scope>NUCLEOTIDE SEQUENCE [LARGE SCALE GENOMIC DNA]</scope>
    <source>
        <strain evidence="4">JCM 18303</strain>
    </source>
</reference>
<proteinExistence type="predicted"/>
<organism evidence="3 4">
    <name type="scientific">Pseudonocardia eucalypti</name>
    <dbReference type="NCBI Taxonomy" id="648755"/>
    <lineage>
        <taxon>Bacteria</taxon>
        <taxon>Bacillati</taxon>
        <taxon>Actinomycetota</taxon>
        <taxon>Actinomycetes</taxon>
        <taxon>Pseudonocardiales</taxon>
        <taxon>Pseudonocardiaceae</taxon>
        <taxon>Pseudonocardia</taxon>
    </lineage>
</organism>
<evidence type="ECO:0000256" key="2">
    <source>
        <dbReference type="SAM" id="SignalP"/>
    </source>
</evidence>
<evidence type="ECO:0000313" key="4">
    <source>
        <dbReference type="Proteomes" id="UP001428817"/>
    </source>
</evidence>
<feature type="chain" id="PRO_5045793813" description="Mce-associated membrane protein" evidence="2">
    <location>
        <begin position="26"/>
        <end position="177"/>
    </location>
</feature>
<feature type="signal peptide" evidence="2">
    <location>
        <begin position="1"/>
        <end position="25"/>
    </location>
</feature>
<accession>A0ABP9QF78</accession>
<feature type="compositionally biased region" description="Low complexity" evidence="1">
    <location>
        <begin position="44"/>
        <end position="63"/>
    </location>
</feature>
<evidence type="ECO:0000313" key="3">
    <source>
        <dbReference type="EMBL" id="GAA5160952.1"/>
    </source>
</evidence>
<dbReference type="RefSeq" id="WP_185063676.1">
    <property type="nucleotide sequence ID" value="NZ_BAABJP010000021.1"/>
</dbReference>
<sequence>MNARTLTILGVAAAALLAAPWLPLAGPDPASPAPALSQADRDALAAPPVDAGPAPAAPDPQVDFADPASVARAYLVAAYSVGPADNGRTNRRATPYATSAVGVVVVDAPPTGQRAITVTDVTQIAGEPSDTRRGYTLGYRTTPGDSPRRTRYLLLVRQPDNRWLVAGDRADAQVGEQ</sequence>
<protein>
    <recommendedName>
        <fullName evidence="5">Mce-associated membrane protein</fullName>
    </recommendedName>
</protein>
<evidence type="ECO:0000256" key="1">
    <source>
        <dbReference type="SAM" id="MobiDB-lite"/>
    </source>
</evidence>
<feature type="region of interest" description="Disordered" evidence="1">
    <location>
        <begin position="27"/>
        <end position="63"/>
    </location>
</feature>
<evidence type="ECO:0008006" key="5">
    <source>
        <dbReference type="Google" id="ProtNLM"/>
    </source>
</evidence>
<keyword evidence="4" id="KW-1185">Reference proteome</keyword>
<gene>
    <name evidence="3" type="ORF">GCM10023321_44460</name>
</gene>
<comment type="caution">
    <text evidence="3">The sequence shown here is derived from an EMBL/GenBank/DDBJ whole genome shotgun (WGS) entry which is preliminary data.</text>
</comment>
<dbReference type="EMBL" id="BAABJP010000021">
    <property type="protein sequence ID" value="GAA5160952.1"/>
    <property type="molecule type" value="Genomic_DNA"/>
</dbReference>
<dbReference type="Proteomes" id="UP001428817">
    <property type="component" value="Unassembled WGS sequence"/>
</dbReference>